<dbReference type="Gene3D" id="3.10.450.50">
    <property type="match status" value="1"/>
</dbReference>
<dbReference type="Proteomes" id="UP001260959">
    <property type="component" value="Unassembled WGS sequence"/>
</dbReference>
<dbReference type="EMBL" id="JAVIXS010000015">
    <property type="protein sequence ID" value="MDR4953641.1"/>
    <property type="molecule type" value="Genomic_DNA"/>
</dbReference>
<evidence type="ECO:0008006" key="3">
    <source>
        <dbReference type="Google" id="ProtNLM"/>
    </source>
</evidence>
<proteinExistence type="predicted"/>
<protein>
    <recommendedName>
        <fullName evidence="3">Nuclear transport factor 2 family protein</fullName>
    </recommendedName>
</protein>
<keyword evidence="2" id="KW-1185">Reference proteome</keyword>
<sequence>MTDGETEVKDLDKTEINKILSGNFVNDIVVNGKMEKLSGYIDDNNYIQHNPQIGDGLSGLEKALEYMALQSIIMKYDKIHKILGEGNFVLTISEGSFGGRPTSFYDLFRIEDGKI</sequence>
<name>A0ABU1E7R4_9FLAO</name>
<evidence type="ECO:0000313" key="2">
    <source>
        <dbReference type="Proteomes" id="UP001260959"/>
    </source>
</evidence>
<comment type="caution">
    <text evidence="1">The sequence shown here is derived from an EMBL/GenBank/DDBJ whole genome shotgun (WGS) entry which is preliminary data.</text>
</comment>
<evidence type="ECO:0000313" key="1">
    <source>
        <dbReference type="EMBL" id="MDR4953641.1"/>
    </source>
</evidence>
<dbReference type="InterPro" id="IPR032710">
    <property type="entry name" value="NTF2-like_dom_sf"/>
</dbReference>
<accession>A0ABU1E7R4</accession>
<gene>
    <name evidence="1" type="ORF">REB14_15795</name>
</gene>
<reference evidence="1 2" key="1">
    <citation type="submission" date="2023-08" db="EMBL/GenBank/DDBJ databases">
        <authorList>
            <person name="Maltman C."/>
        </authorList>
    </citation>
    <scope>NUCLEOTIDE SEQUENCE [LARGE SCALE GENOMIC DNA]</scope>
    <source>
        <strain evidence="1 2">ES2</strain>
    </source>
</reference>
<dbReference type="SUPFAM" id="SSF54427">
    <property type="entry name" value="NTF2-like"/>
    <property type="match status" value="1"/>
</dbReference>
<dbReference type="RefSeq" id="WP_309522641.1">
    <property type="nucleotide sequence ID" value="NZ_JAVIXS010000015.1"/>
</dbReference>
<organism evidence="1 2">
    <name type="scientific">Chryseobacterium metallicongregator</name>
    <dbReference type="NCBI Taxonomy" id="3073042"/>
    <lineage>
        <taxon>Bacteria</taxon>
        <taxon>Pseudomonadati</taxon>
        <taxon>Bacteroidota</taxon>
        <taxon>Flavobacteriia</taxon>
        <taxon>Flavobacteriales</taxon>
        <taxon>Weeksellaceae</taxon>
        <taxon>Chryseobacterium group</taxon>
        <taxon>Chryseobacterium</taxon>
    </lineage>
</organism>